<protein>
    <submittedName>
        <fullName evidence="2">Uncharacterized protein</fullName>
    </submittedName>
</protein>
<feature type="region of interest" description="Disordered" evidence="1">
    <location>
        <begin position="145"/>
        <end position="186"/>
    </location>
</feature>
<evidence type="ECO:0000256" key="1">
    <source>
        <dbReference type="SAM" id="MobiDB-lite"/>
    </source>
</evidence>
<evidence type="ECO:0000313" key="3">
    <source>
        <dbReference type="Proteomes" id="UP000092993"/>
    </source>
</evidence>
<keyword evidence="3" id="KW-1185">Reference proteome</keyword>
<feature type="compositionally biased region" description="Low complexity" evidence="1">
    <location>
        <begin position="149"/>
        <end position="161"/>
    </location>
</feature>
<reference evidence="2 3" key="1">
    <citation type="submission" date="2016-03" db="EMBL/GenBank/DDBJ databases">
        <title>Whole genome sequencing of Grifola frondosa 9006-11.</title>
        <authorList>
            <person name="Min B."/>
            <person name="Park H."/>
            <person name="Kim J.-G."/>
            <person name="Cho H."/>
            <person name="Oh Y.-L."/>
            <person name="Kong W.-S."/>
            <person name="Choi I.-G."/>
        </authorList>
    </citation>
    <scope>NUCLEOTIDE SEQUENCE [LARGE SCALE GENOMIC DNA]</scope>
    <source>
        <strain evidence="2 3">9006-11</strain>
    </source>
</reference>
<sequence>MRLTWYLQISEPGPAGEGPPGSGAQTPQPPPGGMEAPPIPTVPFRVYTPQQTAPVQGVPIGAAVEPAAQGPAPTGGAAPPAEHQGDGAGATSPARSISSVSSGWTARSDRSTGSQLFMLYQETARAWDDVTMVTPERQGRLVFPTIAMSDSGSESDPASSPTPGMKPGPSHVLHWPLSPSPPAPQA</sequence>
<dbReference type="AlphaFoldDB" id="A0A1C7MBJ8"/>
<feature type="region of interest" description="Disordered" evidence="1">
    <location>
        <begin position="1"/>
        <end position="112"/>
    </location>
</feature>
<accession>A0A1C7MBJ8</accession>
<comment type="caution">
    <text evidence="2">The sequence shown here is derived from an EMBL/GenBank/DDBJ whole genome shotgun (WGS) entry which is preliminary data.</text>
</comment>
<proteinExistence type="predicted"/>
<evidence type="ECO:0000313" key="2">
    <source>
        <dbReference type="EMBL" id="OBZ74275.1"/>
    </source>
</evidence>
<feature type="compositionally biased region" description="Pro residues" evidence="1">
    <location>
        <begin position="27"/>
        <end position="41"/>
    </location>
</feature>
<feature type="compositionally biased region" description="Polar residues" evidence="1">
    <location>
        <begin position="93"/>
        <end position="112"/>
    </location>
</feature>
<gene>
    <name evidence="2" type="ORF">A0H81_05599</name>
</gene>
<dbReference type="Proteomes" id="UP000092993">
    <property type="component" value="Unassembled WGS sequence"/>
</dbReference>
<name>A0A1C7MBJ8_GRIFR</name>
<organism evidence="2 3">
    <name type="scientific">Grifola frondosa</name>
    <name type="common">Maitake</name>
    <name type="synonym">Polyporus frondosus</name>
    <dbReference type="NCBI Taxonomy" id="5627"/>
    <lineage>
        <taxon>Eukaryota</taxon>
        <taxon>Fungi</taxon>
        <taxon>Dikarya</taxon>
        <taxon>Basidiomycota</taxon>
        <taxon>Agaricomycotina</taxon>
        <taxon>Agaricomycetes</taxon>
        <taxon>Polyporales</taxon>
        <taxon>Grifolaceae</taxon>
        <taxon>Grifola</taxon>
    </lineage>
</organism>
<feature type="compositionally biased region" description="Low complexity" evidence="1">
    <location>
        <begin position="66"/>
        <end position="81"/>
    </location>
</feature>
<dbReference type="EMBL" id="LUGG01000005">
    <property type="protein sequence ID" value="OBZ74275.1"/>
    <property type="molecule type" value="Genomic_DNA"/>
</dbReference>